<dbReference type="InterPro" id="IPR000683">
    <property type="entry name" value="Gfo/Idh/MocA-like_OxRdtase_N"/>
</dbReference>
<dbReference type="EMBL" id="AMRV01000003">
    <property type="protein sequence ID" value="EMD83291.1"/>
    <property type="molecule type" value="Genomic_DNA"/>
</dbReference>
<evidence type="ECO:0000256" key="1">
    <source>
        <dbReference type="ARBA" id="ARBA00023002"/>
    </source>
</evidence>
<dbReference type="SUPFAM" id="SSF55347">
    <property type="entry name" value="Glyceraldehyde-3-phosphate dehydrogenase-like, C-terminal domain"/>
    <property type="match status" value="1"/>
</dbReference>
<dbReference type="PATRIC" id="fig|1234595.3.peg.1194"/>
<dbReference type="PANTHER" id="PTHR43818:SF11">
    <property type="entry name" value="BCDNA.GH03377"/>
    <property type="match status" value="1"/>
</dbReference>
<dbReference type="Pfam" id="PF22725">
    <property type="entry name" value="GFO_IDH_MocA_C3"/>
    <property type="match status" value="1"/>
</dbReference>
<organism evidence="4 5">
    <name type="scientific">Pacificimonas flava</name>
    <dbReference type="NCBI Taxonomy" id="1234595"/>
    <lineage>
        <taxon>Bacteria</taxon>
        <taxon>Pseudomonadati</taxon>
        <taxon>Pseudomonadota</taxon>
        <taxon>Alphaproteobacteria</taxon>
        <taxon>Sphingomonadales</taxon>
        <taxon>Sphingosinicellaceae</taxon>
        <taxon>Pacificimonas</taxon>
    </lineage>
</organism>
<dbReference type="AlphaFoldDB" id="M2TNJ0"/>
<reference evidence="4 5" key="1">
    <citation type="journal article" date="2013" name="Genome Announc.">
        <title>Draft Genome Sequence of Strain JLT2015T, Belonging to the Family Sphingomonadaceae of the Alphaproteobacteria.</title>
        <authorList>
            <person name="Tang K."/>
            <person name="Liu K."/>
            <person name="Li S."/>
            <person name="Jiao N."/>
        </authorList>
    </citation>
    <scope>NUCLEOTIDE SEQUENCE [LARGE SCALE GENOMIC DNA]</scope>
    <source>
        <strain evidence="4 5">JLT2015</strain>
    </source>
</reference>
<dbReference type="InterPro" id="IPR036291">
    <property type="entry name" value="NAD(P)-bd_dom_sf"/>
</dbReference>
<dbReference type="InterPro" id="IPR050463">
    <property type="entry name" value="Gfo/Idh/MocA_oxidrdct_glycsds"/>
</dbReference>
<name>M2TNJ0_9SPHN</name>
<keyword evidence="1" id="KW-0560">Oxidoreductase</keyword>
<accession>M2TNJ0</accession>
<evidence type="ECO:0000259" key="3">
    <source>
        <dbReference type="Pfam" id="PF22725"/>
    </source>
</evidence>
<protein>
    <submittedName>
        <fullName evidence="4">Oxidoreductase-like protein</fullName>
    </submittedName>
</protein>
<feature type="domain" description="Gfo/Idh/MocA-like oxidoreductase N-terminal" evidence="2">
    <location>
        <begin position="7"/>
        <end position="101"/>
    </location>
</feature>
<proteinExistence type="predicted"/>
<sequence length="328" mass="34929">MAATGLCEIVAICDPCEDAATETLASHPLAERLDDLQAMLGSDLDGVMIATPSARHAAEALQCLERGVAVFCQKPLGRDAEEVRRVLDAARRADRLLGVDHSYRRARAFEAAAENVRSGALGDVHAAELVFHNVYGPGKPWFLDRAQSGGGCLIDLGSHLVDMLFHVLGRREVVQIAAHLSAAGQPLTPETEAVEDFALAQIVLQGAVAAQLACSWHSNLGQDAVIRATFHGTKASVTAENVGGSFYDFRAEQFDSTRRDLLFEGTDDWGGRMAVDWARTLAAGAGYDTEAEDFARSARLLDGLYGCHMSASTTGLPAGDARPAALAR</sequence>
<dbReference type="GO" id="GO:0000166">
    <property type="term" value="F:nucleotide binding"/>
    <property type="evidence" value="ECO:0007669"/>
    <property type="project" value="InterPro"/>
</dbReference>
<dbReference type="InterPro" id="IPR055170">
    <property type="entry name" value="GFO_IDH_MocA-like_dom"/>
</dbReference>
<evidence type="ECO:0000313" key="4">
    <source>
        <dbReference type="EMBL" id="EMD83291.1"/>
    </source>
</evidence>
<evidence type="ECO:0000259" key="2">
    <source>
        <dbReference type="Pfam" id="PF01408"/>
    </source>
</evidence>
<dbReference type="Proteomes" id="UP000011717">
    <property type="component" value="Unassembled WGS sequence"/>
</dbReference>
<dbReference type="Pfam" id="PF01408">
    <property type="entry name" value="GFO_IDH_MocA"/>
    <property type="match status" value="1"/>
</dbReference>
<dbReference type="Gene3D" id="3.30.360.10">
    <property type="entry name" value="Dihydrodipicolinate Reductase, domain 2"/>
    <property type="match status" value="1"/>
</dbReference>
<dbReference type="PANTHER" id="PTHR43818">
    <property type="entry name" value="BCDNA.GH03377"/>
    <property type="match status" value="1"/>
</dbReference>
<feature type="domain" description="GFO/IDH/MocA-like oxidoreductase" evidence="3">
    <location>
        <begin position="109"/>
        <end position="237"/>
    </location>
</feature>
<comment type="caution">
    <text evidence="4">The sequence shown here is derived from an EMBL/GenBank/DDBJ whole genome shotgun (WGS) entry which is preliminary data.</text>
</comment>
<dbReference type="GO" id="GO:0016491">
    <property type="term" value="F:oxidoreductase activity"/>
    <property type="evidence" value="ECO:0007669"/>
    <property type="project" value="UniProtKB-KW"/>
</dbReference>
<evidence type="ECO:0000313" key="5">
    <source>
        <dbReference type="Proteomes" id="UP000011717"/>
    </source>
</evidence>
<keyword evidence="5" id="KW-1185">Reference proteome</keyword>
<gene>
    <name evidence="4" type="ORF">C725_1192</name>
</gene>
<dbReference type="Gene3D" id="3.40.50.720">
    <property type="entry name" value="NAD(P)-binding Rossmann-like Domain"/>
    <property type="match status" value="1"/>
</dbReference>
<dbReference type="SUPFAM" id="SSF51735">
    <property type="entry name" value="NAD(P)-binding Rossmann-fold domains"/>
    <property type="match status" value="1"/>
</dbReference>